<reference evidence="1" key="1">
    <citation type="submission" date="2016-04" db="EMBL/GenBank/DDBJ databases">
        <authorList>
            <person name="Evans L.H."/>
            <person name="Alamgir A."/>
            <person name="Owens N."/>
            <person name="Weber N.D."/>
            <person name="Virtaneva K."/>
            <person name="Barbian K."/>
            <person name="Babar A."/>
            <person name="Rosenke K."/>
        </authorList>
    </citation>
    <scope>NUCLEOTIDE SEQUENCE</scope>
    <source>
        <strain evidence="1">92-2</strain>
    </source>
</reference>
<accession>A0A212KE15</accession>
<protein>
    <submittedName>
        <fullName evidence="1">Uncharacterized protein</fullName>
    </submittedName>
</protein>
<gene>
    <name evidence="1" type="ORF">KM92DES2_12843</name>
</gene>
<organism evidence="1">
    <name type="scientific">uncultured Desulfovibrio sp</name>
    <dbReference type="NCBI Taxonomy" id="167968"/>
    <lineage>
        <taxon>Bacteria</taxon>
        <taxon>Pseudomonadati</taxon>
        <taxon>Thermodesulfobacteriota</taxon>
        <taxon>Desulfovibrionia</taxon>
        <taxon>Desulfovibrionales</taxon>
        <taxon>Desulfovibrionaceae</taxon>
        <taxon>Desulfovibrio</taxon>
        <taxon>environmental samples</taxon>
    </lineage>
</organism>
<sequence length="49" mass="5753">MMWCPAICRIRRCKSWHGNVNVPDMKVCLSDRDMPVPSFRSLLDYGFYG</sequence>
<dbReference type="AlphaFoldDB" id="A0A212KE15"/>
<evidence type="ECO:0000313" key="1">
    <source>
        <dbReference type="EMBL" id="SBW09984.1"/>
    </source>
</evidence>
<proteinExistence type="predicted"/>
<dbReference type="EMBL" id="FLUP01000001">
    <property type="protein sequence ID" value="SBW09984.1"/>
    <property type="molecule type" value="Genomic_DNA"/>
</dbReference>
<name>A0A212KE15_9BACT</name>